<comment type="subcellular location">
    <subcellularLocation>
        <location evidence="1">Membrane</location>
        <topology evidence="1">Multi-pass membrane protein</topology>
    </subcellularLocation>
</comment>
<dbReference type="EMBL" id="BFFO01000004">
    <property type="protein sequence ID" value="GBG96618.1"/>
    <property type="molecule type" value="Genomic_DNA"/>
</dbReference>
<keyword evidence="7" id="KW-1185">Reference proteome</keyword>
<feature type="transmembrane region" description="Helical" evidence="5">
    <location>
        <begin position="6"/>
        <end position="24"/>
    </location>
</feature>
<evidence type="ECO:0000313" key="7">
    <source>
        <dbReference type="Proteomes" id="UP000245021"/>
    </source>
</evidence>
<evidence type="ECO:0000256" key="2">
    <source>
        <dbReference type="ARBA" id="ARBA00022692"/>
    </source>
</evidence>
<dbReference type="InterPro" id="IPR003825">
    <property type="entry name" value="Colicin-V_CvpA"/>
</dbReference>
<keyword evidence="3 5" id="KW-1133">Transmembrane helix</keyword>
<feature type="transmembrane region" description="Helical" evidence="5">
    <location>
        <begin position="81"/>
        <end position="107"/>
    </location>
</feature>
<dbReference type="AlphaFoldDB" id="A0A2R5HJA7"/>
<dbReference type="Proteomes" id="UP000245021">
    <property type="component" value="Unassembled WGS sequence"/>
</dbReference>
<dbReference type="Pfam" id="PF02674">
    <property type="entry name" value="Colicin_V"/>
    <property type="match status" value="1"/>
</dbReference>
<evidence type="ECO:0000256" key="5">
    <source>
        <dbReference type="SAM" id="Phobius"/>
    </source>
</evidence>
<dbReference type="GO" id="GO:0009403">
    <property type="term" value="P:toxin biosynthetic process"/>
    <property type="evidence" value="ECO:0007669"/>
    <property type="project" value="InterPro"/>
</dbReference>
<sequence length="187" mass="20360">MIINLVIIILLIWAFMIGYSRGLILQVIYSLAALVAAVIAGIGYQGLAKTLTSWVPFASATQDSKLLFFGNPQLLFRADDAFYAGLAFLIIFLVVFTIARLLGLLLHIVAMPFGRKGKIIAGILGLATTYFGLQMAFTLLALVPMGNVQEQLYASGLVRFMVLHTPISSSILQNTFIQNITHLNPLG</sequence>
<protein>
    <submittedName>
        <fullName evidence="6">Colicin V production protein</fullName>
    </submittedName>
</protein>
<evidence type="ECO:0000313" key="6">
    <source>
        <dbReference type="EMBL" id="GBG96618.1"/>
    </source>
</evidence>
<dbReference type="PANTHER" id="PTHR37306:SF1">
    <property type="entry name" value="COLICIN V PRODUCTION PROTEIN"/>
    <property type="match status" value="1"/>
</dbReference>
<gene>
    <name evidence="6" type="primary">cvpA</name>
    <name evidence="6" type="ORF">NtB2_00742</name>
</gene>
<name>A0A2R5HJA7_9LACT</name>
<evidence type="ECO:0000256" key="4">
    <source>
        <dbReference type="ARBA" id="ARBA00023136"/>
    </source>
</evidence>
<proteinExistence type="predicted"/>
<keyword evidence="2 5" id="KW-0812">Transmembrane</keyword>
<dbReference type="RefSeq" id="WP_109245598.1">
    <property type="nucleotide sequence ID" value="NZ_BFFO01000004.1"/>
</dbReference>
<dbReference type="PANTHER" id="PTHR37306">
    <property type="entry name" value="COLICIN V PRODUCTION PROTEIN"/>
    <property type="match status" value="1"/>
</dbReference>
<evidence type="ECO:0000256" key="3">
    <source>
        <dbReference type="ARBA" id="ARBA00022989"/>
    </source>
</evidence>
<feature type="transmembrane region" description="Helical" evidence="5">
    <location>
        <begin position="31"/>
        <end position="47"/>
    </location>
</feature>
<dbReference type="OrthoDB" id="1809613at2"/>
<evidence type="ECO:0000256" key="1">
    <source>
        <dbReference type="ARBA" id="ARBA00004141"/>
    </source>
</evidence>
<feature type="transmembrane region" description="Helical" evidence="5">
    <location>
        <begin position="119"/>
        <end position="143"/>
    </location>
</feature>
<dbReference type="GO" id="GO:0016020">
    <property type="term" value="C:membrane"/>
    <property type="evidence" value="ECO:0007669"/>
    <property type="project" value="UniProtKB-SubCell"/>
</dbReference>
<accession>A0A2R5HJA7</accession>
<keyword evidence="4 5" id="KW-0472">Membrane</keyword>
<reference evidence="6 7" key="1">
    <citation type="journal article" date="2018" name="Genome Announc.">
        <title>Draft Genome Sequence of Lactococcus sp. Strain NtB2 (JCM 32569), Isolated from the Gut of the Higher Termite Nasutitermes takasagoensis.</title>
        <authorList>
            <person name="Noda S."/>
            <person name="Aihara C."/>
            <person name="Yuki M."/>
            <person name="Ohkuma M."/>
        </authorList>
    </citation>
    <scope>NUCLEOTIDE SEQUENCE [LARGE SCALE GENOMIC DNA]</scope>
    <source>
        <strain evidence="6 7">NtB2</strain>
    </source>
</reference>
<comment type="caution">
    <text evidence="6">The sequence shown here is derived from an EMBL/GenBank/DDBJ whole genome shotgun (WGS) entry which is preliminary data.</text>
</comment>
<organism evidence="6 7">
    <name type="scientific">Lactococcus termiticola</name>
    <dbReference type="NCBI Taxonomy" id="2169526"/>
    <lineage>
        <taxon>Bacteria</taxon>
        <taxon>Bacillati</taxon>
        <taxon>Bacillota</taxon>
        <taxon>Bacilli</taxon>
        <taxon>Lactobacillales</taxon>
        <taxon>Streptococcaceae</taxon>
        <taxon>Lactococcus</taxon>
    </lineage>
</organism>